<evidence type="ECO:0000259" key="4">
    <source>
        <dbReference type="Pfam" id="PF08241"/>
    </source>
</evidence>
<name>A0A7D9H3K1_DEKBR</name>
<reference evidence="5 6" key="1">
    <citation type="submission" date="2019-07" db="EMBL/GenBank/DDBJ databases">
        <authorList>
            <person name="Friedrich A."/>
            <person name="Schacherer J."/>
        </authorList>
    </citation>
    <scope>NUCLEOTIDE SEQUENCE [LARGE SCALE GENOMIC DNA]</scope>
</reference>
<dbReference type="GO" id="GO:0008757">
    <property type="term" value="F:S-adenosylmethionine-dependent methyltransferase activity"/>
    <property type="evidence" value="ECO:0007669"/>
    <property type="project" value="InterPro"/>
</dbReference>
<feature type="domain" description="Methyltransferase type 11" evidence="4">
    <location>
        <begin position="44"/>
        <end position="159"/>
    </location>
</feature>
<keyword evidence="2" id="KW-0489">Methyltransferase</keyword>
<dbReference type="PANTHER" id="PTHR44942">
    <property type="entry name" value="METHYLTRANSF_11 DOMAIN-CONTAINING PROTEIN"/>
    <property type="match status" value="1"/>
</dbReference>
<dbReference type="CDD" id="cd02440">
    <property type="entry name" value="AdoMet_MTases"/>
    <property type="match status" value="1"/>
</dbReference>
<sequence length="312" mass="36060">MSAFSEKTFDAELYSKFRPTYPEAFYDMILEYHKQTGGGANFLLDIGCGPGEASLPLIGKFRNLILTDMSPTMISRARKNCKVTIDKLVQQKASNPELDHTIPASIKVEQSASENLKKVIPKDGTIDLVIAAECAHWFDWEKWLDEMARVLKPSGTLAFFSYCDPIFLDEPQLNKIYDDFTYTNPKFIAKYWQQPGRNHLRSLNRKLNDALSRDDRFENVKIRYYDPTSDDPSMSNAKDKMTIRKTYTLEQFCNYVDTWSASHEWNNAHTEEGTTAGHEMFKLITQATNWNEKSQLTVDWRTVYAFSKRANY</sequence>
<keyword evidence="6" id="KW-1185">Reference proteome</keyword>
<gene>
    <name evidence="5" type="primary">TMT1</name>
    <name evidence="5" type="ORF">DEBR0S4_14928G</name>
</gene>
<dbReference type="PANTHER" id="PTHR44942:SF4">
    <property type="entry name" value="METHYLTRANSFERASE TYPE 11 DOMAIN-CONTAINING PROTEIN"/>
    <property type="match status" value="1"/>
</dbReference>
<dbReference type="InterPro" id="IPR013216">
    <property type="entry name" value="Methyltransf_11"/>
</dbReference>
<evidence type="ECO:0000256" key="1">
    <source>
        <dbReference type="ARBA" id="ARBA00008361"/>
    </source>
</evidence>
<keyword evidence="3" id="KW-0808">Transferase</keyword>
<evidence type="ECO:0000256" key="2">
    <source>
        <dbReference type="ARBA" id="ARBA00022603"/>
    </source>
</evidence>
<dbReference type="Gene3D" id="3.40.50.150">
    <property type="entry name" value="Vaccinia Virus protein VP39"/>
    <property type="match status" value="1"/>
</dbReference>
<evidence type="ECO:0000313" key="6">
    <source>
        <dbReference type="Proteomes" id="UP000478008"/>
    </source>
</evidence>
<proteinExistence type="inferred from homology"/>
<dbReference type="AlphaFoldDB" id="A0A7D9H3K1"/>
<protein>
    <submittedName>
        <fullName evidence="5">DEBR0S4_14928g1_1</fullName>
    </submittedName>
</protein>
<evidence type="ECO:0000313" key="5">
    <source>
        <dbReference type="EMBL" id="VUG19284.1"/>
    </source>
</evidence>
<dbReference type="Proteomes" id="UP000478008">
    <property type="component" value="Unassembled WGS sequence"/>
</dbReference>
<accession>A0A7D9H3K1</accession>
<dbReference type="GO" id="GO:0032259">
    <property type="term" value="P:methylation"/>
    <property type="evidence" value="ECO:0007669"/>
    <property type="project" value="UniProtKB-KW"/>
</dbReference>
<dbReference type="SUPFAM" id="SSF53335">
    <property type="entry name" value="S-adenosyl-L-methionine-dependent methyltransferases"/>
    <property type="match status" value="1"/>
</dbReference>
<dbReference type="EMBL" id="CABFWN010000004">
    <property type="protein sequence ID" value="VUG19284.1"/>
    <property type="molecule type" value="Genomic_DNA"/>
</dbReference>
<dbReference type="Pfam" id="PF08241">
    <property type="entry name" value="Methyltransf_11"/>
    <property type="match status" value="1"/>
</dbReference>
<comment type="similarity">
    <text evidence="1">Belongs to the methyltransferase superfamily.</text>
</comment>
<organism evidence="5 6">
    <name type="scientific">Dekkera bruxellensis</name>
    <name type="common">Brettanomyces custersii</name>
    <dbReference type="NCBI Taxonomy" id="5007"/>
    <lineage>
        <taxon>Eukaryota</taxon>
        <taxon>Fungi</taxon>
        <taxon>Dikarya</taxon>
        <taxon>Ascomycota</taxon>
        <taxon>Saccharomycotina</taxon>
        <taxon>Pichiomycetes</taxon>
        <taxon>Pichiales</taxon>
        <taxon>Pichiaceae</taxon>
        <taxon>Brettanomyces</taxon>
    </lineage>
</organism>
<dbReference type="InterPro" id="IPR029063">
    <property type="entry name" value="SAM-dependent_MTases_sf"/>
</dbReference>
<evidence type="ECO:0000256" key="3">
    <source>
        <dbReference type="ARBA" id="ARBA00022679"/>
    </source>
</evidence>
<dbReference type="InterPro" id="IPR051052">
    <property type="entry name" value="Diverse_substrate_MTase"/>
</dbReference>